<accession>A0A1Y2MJF7</accession>
<dbReference type="OrthoDB" id="9840817at2"/>
<reference evidence="2 3" key="1">
    <citation type="submission" date="2016-09" db="EMBL/GenBank/DDBJ databases">
        <title>Pseudonocardia autotrophica DSM535, a candidate organism with high potential of specific P450 cytochromes.</title>
        <authorList>
            <person name="Grumaz C."/>
            <person name="Vainshtein Y."/>
            <person name="Kirstahler P."/>
            <person name="Sohn K."/>
        </authorList>
    </citation>
    <scope>NUCLEOTIDE SEQUENCE [LARGE SCALE GENOMIC DNA]</scope>
    <source>
        <strain evidence="2 3">DSM 535</strain>
    </source>
</reference>
<evidence type="ECO:0008006" key="4">
    <source>
        <dbReference type="Google" id="ProtNLM"/>
    </source>
</evidence>
<feature type="compositionally biased region" description="Basic and acidic residues" evidence="1">
    <location>
        <begin position="95"/>
        <end position="108"/>
    </location>
</feature>
<dbReference type="RefSeq" id="WP_085916235.1">
    <property type="nucleotide sequence ID" value="NZ_AP018920.1"/>
</dbReference>
<dbReference type="EMBL" id="MIGB01000054">
    <property type="protein sequence ID" value="OSY35302.1"/>
    <property type="molecule type" value="Genomic_DNA"/>
</dbReference>
<comment type="caution">
    <text evidence="2">The sequence shown here is derived from an EMBL/GenBank/DDBJ whole genome shotgun (WGS) entry which is preliminary data.</text>
</comment>
<name>A0A1Y2MJF7_PSEAH</name>
<organism evidence="2 3">
    <name type="scientific">Pseudonocardia autotrophica</name>
    <name type="common">Amycolata autotrophica</name>
    <name type="synonym">Nocardia autotrophica</name>
    <dbReference type="NCBI Taxonomy" id="2074"/>
    <lineage>
        <taxon>Bacteria</taxon>
        <taxon>Bacillati</taxon>
        <taxon>Actinomycetota</taxon>
        <taxon>Actinomycetes</taxon>
        <taxon>Pseudonocardiales</taxon>
        <taxon>Pseudonocardiaceae</taxon>
        <taxon>Pseudonocardia</taxon>
    </lineage>
</organism>
<protein>
    <recommendedName>
        <fullName evidence="4">DUF4926 domain-containing protein</fullName>
    </recommendedName>
</protein>
<evidence type="ECO:0000256" key="1">
    <source>
        <dbReference type="SAM" id="MobiDB-lite"/>
    </source>
</evidence>
<evidence type="ECO:0000313" key="3">
    <source>
        <dbReference type="Proteomes" id="UP000194360"/>
    </source>
</evidence>
<dbReference type="Proteomes" id="UP000194360">
    <property type="component" value="Unassembled WGS sequence"/>
</dbReference>
<feature type="region of interest" description="Disordered" evidence="1">
    <location>
        <begin position="1"/>
        <end position="29"/>
    </location>
</feature>
<keyword evidence="3" id="KW-1185">Reference proteome</keyword>
<proteinExistence type="predicted"/>
<sequence>MQHPDARRGQLVKFTPGRPNPAPLHPDHPGVISDVLPGVFGYVMVSWVDREGTVGNQAVYEAAWVTPISRDEYDTLVAESRELDRQHGVPPQLPNRRDTAPDDRSSEK</sequence>
<gene>
    <name evidence="2" type="ORF">BG845_06168</name>
</gene>
<feature type="region of interest" description="Disordered" evidence="1">
    <location>
        <begin position="81"/>
        <end position="108"/>
    </location>
</feature>
<dbReference type="AlphaFoldDB" id="A0A1Y2MJF7"/>
<evidence type="ECO:0000313" key="2">
    <source>
        <dbReference type="EMBL" id="OSY35302.1"/>
    </source>
</evidence>